<sequence length="383" mass="44609">MNADRNETVSKMSLCGVFNGSDEGMTTFEQLFYIGSGVTGFVFNTVVMLIAVLHIDTNDKPRQIIVINMTVADLLTCLVYMLTRPFLEHLPVLFCYPYYVTICTVQLCSCFNLLWLNVDKFIFVQFPLQYYIIVNRFRILIVSILTWTAIISLVMFAYHFMSYRSNPVSVLPRKSIMNFIILSSLINHHNEFQPRCDLVALPPFIYTPICVMYISLIIGCFTISVIIFLIAQGSNRIENKARSKLFQRLFFLFCSTLWTFFTCLPYRLLYLTTIIESHLTIHYCPSHAMMTTTDFFFRVLVLGTVINPVITIVTQRVYRERLLWYMKRIRFTVCHSNDDPDATNRLHKFTSSMLKDERLCELHPEYGQKEKAADESRNGKQLL</sequence>
<reference evidence="7 8" key="2">
    <citation type="submission" date="2018-11" db="EMBL/GenBank/DDBJ databases">
        <authorList>
            <consortium name="Pathogen Informatics"/>
        </authorList>
    </citation>
    <scope>NUCLEOTIDE SEQUENCE [LARGE SCALE GENOMIC DNA]</scope>
</reference>
<evidence type="ECO:0000313" key="8">
    <source>
        <dbReference type="Proteomes" id="UP000267096"/>
    </source>
</evidence>
<feature type="transmembrane region" description="Helical" evidence="5">
    <location>
        <begin position="204"/>
        <end position="229"/>
    </location>
</feature>
<dbReference type="Gene3D" id="1.20.1070.10">
    <property type="entry name" value="Rhodopsin 7-helix transmembrane proteins"/>
    <property type="match status" value="1"/>
</dbReference>
<dbReference type="WBParaSite" id="ASIM_0001143301-mRNA-1">
    <property type="protein sequence ID" value="ASIM_0001143301-mRNA-1"/>
    <property type="gene ID" value="ASIM_0001143301"/>
</dbReference>
<proteinExistence type="predicted"/>
<evidence type="ECO:0000313" key="7">
    <source>
        <dbReference type="EMBL" id="VDK44107.1"/>
    </source>
</evidence>
<dbReference type="PANTHER" id="PTHR21643">
    <property type="entry name" value="G-PROTEIN COUPLED RECEPTORS FAMILY 1 PROFILE DOMAIN-CONTAINING PROTEIN-RELATED"/>
    <property type="match status" value="1"/>
</dbReference>
<protein>
    <submittedName>
        <fullName evidence="9">AEX-2 (inferred by orthology to a C. elegans protein)</fullName>
    </submittedName>
</protein>
<keyword evidence="2 5" id="KW-0812">Transmembrane</keyword>
<dbReference type="Proteomes" id="UP000267096">
    <property type="component" value="Unassembled WGS sequence"/>
</dbReference>
<reference evidence="9" key="1">
    <citation type="submission" date="2017-02" db="UniProtKB">
        <authorList>
            <consortium name="WormBaseParasite"/>
        </authorList>
    </citation>
    <scope>IDENTIFICATION</scope>
</reference>
<comment type="subcellular location">
    <subcellularLocation>
        <location evidence="1">Membrane</location>
    </subcellularLocation>
</comment>
<feature type="transmembrane region" description="Helical" evidence="5">
    <location>
        <begin position="31"/>
        <end position="53"/>
    </location>
</feature>
<dbReference type="SUPFAM" id="SSF81321">
    <property type="entry name" value="Family A G protein-coupled receptor-like"/>
    <property type="match status" value="1"/>
</dbReference>
<evidence type="ECO:0000256" key="2">
    <source>
        <dbReference type="ARBA" id="ARBA00022692"/>
    </source>
</evidence>
<organism evidence="9">
    <name type="scientific">Anisakis simplex</name>
    <name type="common">Herring worm</name>
    <dbReference type="NCBI Taxonomy" id="6269"/>
    <lineage>
        <taxon>Eukaryota</taxon>
        <taxon>Metazoa</taxon>
        <taxon>Ecdysozoa</taxon>
        <taxon>Nematoda</taxon>
        <taxon>Chromadorea</taxon>
        <taxon>Rhabditida</taxon>
        <taxon>Spirurina</taxon>
        <taxon>Ascaridomorpha</taxon>
        <taxon>Ascaridoidea</taxon>
        <taxon>Anisakidae</taxon>
        <taxon>Anisakis</taxon>
        <taxon>Anisakis simplex complex</taxon>
    </lineage>
</organism>
<dbReference type="AlphaFoldDB" id="A0A0M3JTQ6"/>
<dbReference type="PANTHER" id="PTHR21643:SF2">
    <property type="entry name" value="G-PROTEIN COUPLED RECEPTOR AEX-2"/>
    <property type="match status" value="1"/>
</dbReference>
<feature type="transmembrane region" description="Helical" evidence="5">
    <location>
        <begin position="295"/>
        <end position="318"/>
    </location>
</feature>
<dbReference type="InterPro" id="IPR039952">
    <property type="entry name" value="Aex-2"/>
</dbReference>
<dbReference type="CDD" id="cd00637">
    <property type="entry name" value="7tm_classA_rhodopsin-like"/>
    <property type="match status" value="1"/>
</dbReference>
<feature type="transmembrane region" description="Helical" evidence="5">
    <location>
        <begin position="139"/>
        <end position="161"/>
    </location>
</feature>
<evidence type="ECO:0000256" key="1">
    <source>
        <dbReference type="ARBA" id="ARBA00004370"/>
    </source>
</evidence>
<dbReference type="EMBL" id="UYRR01031032">
    <property type="protein sequence ID" value="VDK44107.1"/>
    <property type="molecule type" value="Genomic_DNA"/>
</dbReference>
<feature type="transmembrane region" description="Helical" evidence="5">
    <location>
        <begin position="98"/>
        <end position="118"/>
    </location>
</feature>
<dbReference type="InterPro" id="IPR017452">
    <property type="entry name" value="GPCR_Rhodpsn_7TM"/>
</dbReference>
<feature type="domain" description="G-protein coupled receptors family 1 profile" evidence="6">
    <location>
        <begin position="43"/>
        <end position="311"/>
    </location>
</feature>
<dbReference type="OrthoDB" id="5781782at2759"/>
<dbReference type="PROSITE" id="PS50262">
    <property type="entry name" value="G_PROTEIN_RECEP_F1_2"/>
    <property type="match status" value="1"/>
</dbReference>
<keyword evidence="3 5" id="KW-1133">Transmembrane helix</keyword>
<evidence type="ECO:0000259" key="6">
    <source>
        <dbReference type="PROSITE" id="PS50262"/>
    </source>
</evidence>
<keyword evidence="4 5" id="KW-0472">Membrane</keyword>
<gene>
    <name evidence="7" type="ORF">ASIM_LOCUS10991</name>
</gene>
<keyword evidence="8" id="KW-1185">Reference proteome</keyword>
<evidence type="ECO:0000313" key="9">
    <source>
        <dbReference type="WBParaSite" id="ASIM_0001143301-mRNA-1"/>
    </source>
</evidence>
<evidence type="ECO:0000256" key="4">
    <source>
        <dbReference type="ARBA" id="ARBA00023136"/>
    </source>
</evidence>
<evidence type="ECO:0000256" key="3">
    <source>
        <dbReference type="ARBA" id="ARBA00022989"/>
    </source>
</evidence>
<feature type="transmembrane region" description="Helical" evidence="5">
    <location>
        <begin position="65"/>
        <end position="83"/>
    </location>
</feature>
<evidence type="ECO:0000256" key="5">
    <source>
        <dbReference type="SAM" id="Phobius"/>
    </source>
</evidence>
<name>A0A0M3JTQ6_ANISI</name>
<accession>A0A0M3JTQ6</accession>
<feature type="transmembrane region" description="Helical" evidence="5">
    <location>
        <begin position="249"/>
        <end position="269"/>
    </location>
</feature>
<dbReference type="GO" id="GO:0016020">
    <property type="term" value="C:membrane"/>
    <property type="evidence" value="ECO:0007669"/>
    <property type="project" value="UniProtKB-SubCell"/>
</dbReference>
<dbReference type="GO" id="GO:0008188">
    <property type="term" value="F:neuropeptide receptor activity"/>
    <property type="evidence" value="ECO:0007669"/>
    <property type="project" value="InterPro"/>
</dbReference>